<evidence type="ECO:0000313" key="4">
    <source>
        <dbReference type="Proteomes" id="UP000237438"/>
    </source>
</evidence>
<evidence type="ECO:0000256" key="2">
    <source>
        <dbReference type="SAM" id="SignalP"/>
    </source>
</evidence>
<dbReference type="Proteomes" id="UP000237438">
    <property type="component" value="Unassembled WGS sequence"/>
</dbReference>
<feature type="signal peptide" evidence="2">
    <location>
        <begin position="1"/>
        <end position="18"/>
    </location>
</feature>
<organism evidence="3 4">
    <name type="scientific">Erysiphe pulchra</name>
    <dbReference type="NCBI Taxonomy" id="225359"/>
    <lineage>
        <taxon>Eukaryota</taxon>
        <taxon>Fungi</taxon>
        <taxon>Dikarya</taxon>
        <taxon>Ascomycota</taxon>
        <taxon>Pezizomycotina</taxon>
        <taxon>Leotiomycetes</taxon>
        <taxon>Erysiphales</taxon>
        <taxon>Erysiphaceae</taxon>
        <taxon>Erysiphe</taxon>
    </lineage>
</organism>
<evidence type="ECO:0000256" key="1">
    <source>
        <dbReference type="SAM" id="MobiDB-lite"/>
    </source>
</evidence>
<keyword evidence="2" id="KW-0732">Signal</keyword>
<feature type="region of interest" description="Disordered" evidence="1">
    <location>
        <begin position="373"/>
        <end position="392"/>
    </location>
</feature>
<dbReference type="EMBL" id="PEDP01003589">
    <property type="protein sequence ID" value="POS82224.1"/>
    <property type="molecule type" value="Genomic_DNA"/>
</dbReference>
<feature type="chain" id="PRO_5015529966" evidence="2">
    <location>
        <begin position="19"/>
        <end position="392"/>
    </location>
</feature>
<sequence>MPIVDFLISWILLSYVVSTHTVLGRRELEESVYDCGGEFFDDQMIHNELKIAFSDEGRKKLMPYSGPLYSSTLSYAVWPILPMGSPPRSTEFLRQKPNYQLVLDGNGIVIDMIVRLANDQFAKCWRVGRQRSEASIYSVEGSNGYECGYEFIPDSTITESARIARKYSVKNYIYPSQYRGNLYSDDDGYKIWPIYYKTLILSRRLFNQRTGSLYIVINVSGQLKDVVAMTFDRNHIRCRRARKASPAPDADEISQTLAKPIIPGYTCQEVFYDYDYLFGISEKAVTQANTNSRFPRYYNGAPFYKACYLVPLKNIIKSLGVHRVDKIFLALTMSFDIMDVAMQIGEHIVACDRDLIPLSSQHRNIFVYSSDDISPTRSPQLPRLRARKENIP</sequence>
<feature type="non-terminal residue" evidence="3">
    <location>
        <position position="392"/>
    </location>
</feature>
<protein>
    <submittedName>
        <fullName evidence="3">Uncharacterized protein</fullName>
    </submittedName>
</protein>
<dbReference type="AlphaFoldDB" id="A0A2S4PJM1"/>
<evidence type="ECO:0000313" key="3">
    <source>
        <dbReference type="EMBL" id="POS82224.1"/>
    </source>
</evidence>
<comment type="caution">
    <text evidence="3">The sequence shown here is derived from an EMBL/GenBank/DDBJ whole genome shotgun (WGS) entry which is preliminary data.</text>
</comment>
<reference evidence="3 4" key="1">
    <citation type="submission" date="2017-10" db="EMBL/GenBank/DDBJ databases">
        <title>Development of genomic resources for the powdery mildew, Erysiphe pulchra.</title>
        <authorList>
            <person name="Wadl P.A."/>
            <person name="Mack B.M."/>
            <person name="Moore G."/>
            <person name="Beltz S.B."/>
        </authorList>
    </citation>
    <scope>NUCLEOTIDE SEQUENCE [LARGE SCALE GENOMIC DNA]</scope>
    <source>
        <strain evidence="3">Cflorida</strain>
    </source>
</reference>
<accession>A0A2S4PJM1</accession>
<name>A0A2S4PJM1_9PEZI</name>
<gene>
    <name evidence="3" type="ORF">EPUL_006502</name>
</gene>
<proteinExistence type="predicted"/>
<keyword evidence="4" id="KW-1185">Reference proteome</keyword>